<dbReference type="GO" id="GO:0000981">
    <property type="term" value="F:DNA-binding transcription factor activity, RNA polymerase II-specific"/>
    <property type="evidence" value="ECO:0007669"/>
    <property type="project" value="InterPro"/>
</dbReference>
<keyword evidence="13" id="KW-1185">Reference proteome</keyword>
<evidence type="ECO:0000256" key="9">
    <source>
        <dbReference type="ARBA" id="ARBA00023242"/>
    </source>
</evidence>
<dbReference type="GO" id="GO:0006094">
    <property type="term" value="P:gluconeogenesis"/>
    <property type="evidence" value="ECO:0007669"/>
    <property type="project" value="UniProtKB-KW"/>
</dbReference>
<dbReference type="SUPFAM" id="SSF57701">
    <property type="entry name" value="Zn2/Cys6 DNA-binding domain"/>
    <property type="match status" value="1"/>
</dbReference>
<gene>
    <name evidence="12" type="ORF">O0I10_005673</name>
</gene>
<keyword evidence="8" id="KW-0804">Transcription</keyword>
<evidence type="ECO:0000256" key="3">
    <source>
        <dbReference type="ARBA" id="ARBA00022432"/>
    </source>
</evidence>
<evidence type="ECO:0000313" key="12">
    <source>
        <dbReference type="EMBL" id="KAJ8658633.1"/>
    </source>
</evidence>
<comment type="subcellular location">
    <subcellularLocation>
        <location evidence="1">Nucleus</location>
    </subcellularLocation>
</comment>
<feature type="domain" description="Zn(2)-C6 fungal-type" evidence="11">
    <location>
        <begin position="57"/>
        <end position="88"/>
    </location>
</feature>
<dbReference type="InterPro" id="IPR050335">
    <property type="entry name" value="ERT1_acuK_gluconeogen_tf"/>
</dbReference>
<feature type="region of interest" description="Disordered" evidence="10">
    <location>
        <begin position="97"/>
        <end position="134"/>
    </location>
</feature>
<dbReference type="InterPro" id="IPR001138">
    <property type="entry name" value="Zn2Cys6_DnaBD"/>
</dbReference>
<evidence type="ECO:0000256" key="4">
    <source>
        <dbReference type="ARBA" id="ARBA00022723"/>
    </source>
</evidence>
<keyword evidence="9" id="KW-0539">Nucleus</keyword>
<dbReference type="Pfam" id="PF00172">
    <property type="entry name" value="Zn_clus"/>
    <property type="match status" value="1"/>
</dbReference>
<evidence type="ECO:0000256" key="2">
    <source>
        <dbReference type="ARBA" id="ARBA00010855"/>
    </source>
</evidence>
<sequence length="439" mass="49156">MMNPADHGDLCCCCPWNSIPGESFSLTRTTVVEVVIPANMNQGQTTTKPRRKKATRACSHCQKAHLTCDDSRPCQRCIKRGLESTCTDGTRKRAKYLQDDEYSKSASPAASTPSEPQSLSASFDQQRFNPGGFDPQLINIGNDYGFGSESANLEYGVLSNMLQLNGVLDQQPQQPQPQSAISYLGHTFDSNTSDMVMMRGNNSPSMASASSDTASPRVTHPTTATSPLDQLAKNKTIKRRKGVGSTPEETYTRIKAPFNYAEGYHYLFQHVRRRMGQDELMRISRALAMFRPSFISTMVSLTEEDLIYMEKCVQRTLMEYEKLISFSGTPTAVWRRTGEIVLVGKEFSLLTQWSKEALLDKKTFIYELMDNGSVIEYWEKYGEHAFSDTESSVYMSVILMSPTYRPVPCSFCFTIKRDIFDLPSVVVGNFLPILSGSTL</sequence>
<dbReference type="PROSITE" id="PS50048">
    <property type="entry name" value="ZN2_CY6_FUNGAL_2"/>
    <property type="match status" value="1"/>
</dbReference>
<name>A0AAD7V4T5_9FUNG</name>
<dbReference type="RefSeq" id="XP_058343546.1">
    <property type="nucleotide sequence ID" value="XM_058485711.1"/>
</dbReference>
<dbReference type="Gene3D" id="4.10.240.10">
    <property type="entry name" value="Zn(2)-C6 fungal-type DNA-binding domain"/>
    <property type="match status" value="1"/>
</dbReference>
<feature type="region of interest" description="Disordered" evidence="10">
    <location>
        <begin position="201"/>
        <end position="225"/>
    </location>
</feature>
<comment type="caution">
    <text evidence="12">The sequence shown here is derived from an EMBL/GenBank/DDBJ whole genome shotgun (WGS) entry which is preliminary data.</text>
</comment>
<evidence type="ECO:0000256" key="1">
    <source>
        <dbReference type="ARBA" id="ARBA00004123"/>
    </source>
</evidence>
<dbReference type="SMART" id="SM00066">
    <property type="entry name" value="GAL4"/>
    <property type="match status" value="1"/>
</dbReference>
<dbReference type="AlphaFoldDB" id="A0AAD7V4T5"/>
<evidence type="ECO:0000256" key="7">
    <source>
        <dbReference type="ARBA" id="ARBA00023125"/>
    </source>
</evidence>
<evidence type="ECO:0000256" key="10">
    <source>
        <dbReference type="SAM" id="MobiDB-lite"/>
    </source>
</evidence>
<keyword evidence="7" id="KW-0238">DNA-binding</keyword>
<keyword evidence="4" id="KW-0479">Metal-binding</keyword>
<dbReference type="GO" id="GO:0000977">
    <property type="term" value="F:RNA polymerase II transcription regulatory region sequence-specific DNA binding"/>
    <property type="evidence" value="ECO:0007669"/>
    <property type="project" value="TreeGrafter"/>
</dbReference>
<dbReference type="GO" id="GO:0008270">
    <property type="term" value="F:zinc ion binding"/>
    <property type="evidence" value="ECO:0007669"/>
    <property type="project" value="InterPro"/>
</dbReference>
<feature type="compositionally biased region" description="Low complexity" evidence="10">
    <location>
        <begin position="104"/>
        <end position="118"/>
    </location>
</feature>
<accession>A0AAD7V4T5</accession>
<evidence type="ECO:0000256" key="5">
    <source>
        <dbReference type="ARBA" id="ARBA00022833"/>
    </source>
</evidence>
<dbReference type="EMBL" id="JARTCD010000023">
    <property type="protein sequence ID" value="KAJ8658633.1"/>
    <property type="molecule type" value="Genomic_DNA"/>
</dbReference>
<dbReference type="GO" id="GO:0009267">
    <property type="term" value="P:cellular response to starvation"/>
    <property type="evidence" value="ECO:0007669"/>
    <property type="project" value="TreeGrafter"/>
</dbReference>
<organism evidence="12 13">
    <name type="scientific">Lichtheimia ornata</name>
    <dbReference type="NCBI Taxonomy" id="688661"/>
    <lineage>
        <taxon>Eukaryota</taxon>
        <taxon>Fungi</taxon>
        <taxon>Fungi incertae sedis</taxon>
        <taxon>Mucoromycota</taxon>
        <taxon>Mucoromycotina</taxon>
        <taxon>Mucoromycetes</taxon>
        <taxon>Mucorales</taxon>
        <taxon>Lichtheimiaceae</taxon>
        <taxon>Lichtheimia</taxon>
    </lineage>
</organism>
<keyword evidence="5" id="KW-0862">Zinc</keyword>
<dbReference type="PANTHER" id="PTHR47659:SF1">
    <property type="entry name" value="TRANSCRIPTION ACTIVATOR OF GLUCONEOGENESIS ERT1"/>
    <property type="match status" value="1"/>
</dbReference>
<evidence type="ECO:0000313" key="13">
    <source>
        <dbReference type="Proteomes" id="UP001234581"/>
    </source>
</evidence>
<dbReference type="CDD" id="cd00067">
    <property type="entry name" value="GAL4"/>
    <property type="match status" value="1"/>
</dbReference>
<evidence type="ECO:0000256" key="6">
    <source>
        <dbReference type="ARBA" id="ARBA00023015"/>
    </source>
</evidence>
<keyword evidence="3" id="KW-0312">Gluconeogenesis</keyword>
<dbReference type="InterPro" id="IPR036864">
    <property type="entry name" value="Zn2-C6_fun-type_DNA-bd_sf"/>
</dbReference>
<dbReference type="Proteomes" id="UP001234581">
    <property type="component" value="Unassembled WGS sequence"/>
</dbReference>
<comment type="similarity">
    <text evidence="2">Belongs to the ERT1/acuK family.</text>
</comment>
<protein>
    <recommendedName>
        <fullName evidence="11">Zn(2)-C6 fungal-type domain-containing protein</fullName>
    </recommendedName>
</protein>
<dbReference type="InterPro" id="IPR056751">
    <property type="entry name" value="PAS_13"/>
</dbReference>
<reference evidence="12 13" key="1">
    <citation type="submission" date="2023-03" db="EMBL/GenBank/DDBJ databases">
        <title>Genome sequence of Lichtheimia ornata CBS 291.66.</title>
        <authorList>
            <person name="Mohabir J.T."/>
            <person name="Shea T.P."/>
            <person name="Kurbessoian T."/>
            <person name="Berby B."/>
            <person name="Fontaine J."/>
            <person name="Livny J."/>
            <person name="Gnirke A."/>
            <person name="Stajich J.E."/>
            <person name="Cuomo C.A."/>
        </authorList>
    </citation>
    <scope>NUCLEOTIDE SEQUENCE [LARGE SCALE GENOMIC DNA]</scope>
    <source>
        <strain evidence="12">CBS 291.66</strain>
    </source>
</reference>
<dbReference type="GO" id="GO:0005634">
    <property type="term" value="C:nucleus"/>
    <property type="evidence" value="ECO:0007669"/>
    <property type="project" value="UniProtKB-SubCell"/>
</dbReference>
<dbReference type="Pfam" id="PF24990">
    <property type="entry name" value="PAS_13"/>
    <property type="match status" value="2"/>
</dbReference>
<proteinExistence type="inferred from homology"/>
<evidence type="ECO:0000256" key="8">
    <source>
        <dbReference type="ARBA" id="ARBA00023163"/>
    </source>
</evidence>
<dbReference type="GeneID" id="83213085"/>
<dbReference type="PANTHER" id="PTHR47659">
    <property type="entry name" value="ZN(II)2CYS6 TRANSCRIPTION FACTOR (EUROFUNG)-RELATED"/>
    <property type="match status" value="1"/>
</dbReference>
<evidence type="ECO:0000259" key="11">
    <source>
        <dbReference type="PROSITE" id="PS50048"/>
    </source>
</evidence>
<feature type="compositionally biased region" description="Polar residues" evidence="10">
    <location>
        <begin position="119"/>
        <end position="128"/>
    </location>
</feature>
<keyword evidence="6" id="KW-0805">Transcription regulation</keyword>